<sequence>SFYQTKVRHALCFFITTLQLCFYCIPANYIADQASEVANAVYFSNWYSHCFPSLKVLMLVMQNAQNGITIEACGLITYNVQTVVT</sequence>
<evidence type="ECO:0000313" key="11">
    <source>
        <dbReference type="Proteomes" id="UP000801492"/>
    </source>
</evidence>
<name>A0A8K0DHX8_IGNLU</name>
<gene>
    <name evidence="10" type="ORF">ILUMI_02565</name>
</gene>
<protein>
    <submittedName>
        <fullName evidence="10">Uncharacterized protein</fullName>
    </submittedName>
</protein>
<comment type="caution">
    <text evidence="10">The sequence shown here is derived from an EMBL/GenBank/DDBJ whole genome shotgun (WGS) entry which is preliminary data.</text>
</comment>
<evidence type="ECO:0000313" key="10">
    <source>
        <dbReference type="EMBL" id="KAF2903621.1"/>
    </source>
</evidence>
<dbReference type="OrthoDB" id="7545962at2759"/>
<proteinExistence type="predicted"/>
<keyword evidence="7" id="KW-0472">Membrane</keyword>
<dbReference type="PANTHER" id="PTHR21137">
    <property type="entry name" value="ODORANT RECEPTOR"/>
    <property type="match status" value="1"/>
</dbReference>
<dbReference type="InterPro" id="IPR004117">
    <property type="entry name" value="7tm6_olfct_rcpt"/>
</dbReference>
<accession>A0A8K0DHX8</accession>
<feature type="non-terminal residue" evidence="10">
    <location>
        <position position="85"/>
    </location>
</feature>
<keyword evidence="5" id="KW-0552">Olfaction</keyword>
<feature type="non-terminal residue" evidence="10">
    <location>
        <position position="1"/>
    </location>
</feature>
<dbReference type="Pfam" id="PF02949">
    <property type="entry name" value="7tm_6"/>
    <property type="match status" value="1"/>
</dbReference>
<evidence type="ECO:0000256" key="7">
    <source>
        <dbReference type="ARBA" id="ARBA00023136"/>
    </source>
</evidence>
<organism evidence="10 11">
    <name type="scientific">Ignelater luminosus</name>
    <name type="common">Cucubano</name>
    <name type="synonym">Pyrophorus luminosus</name>
    <dbReference type="NCBI Taxonomy" id="2038154"/>
    <lineage>
        <taxon>Eukaryota</taxon>
        <taxon>Metazoa</taxon>
        <taxon>Ecdysozoa</taxon>
        <taxon>Arthropoda</taxon>
        <taxon>Hexapoda</taxon>
        <taxon>Insecta</taxon>
        <taxon>Pterygota</taxon>
        <taxon>Neoptera</taxon>
        <taxon>Endopterygota</taxon>
        <taxon>Coleoptera</taxon>
        <taxon>Polyphaga</taxon>
        <taxon>Elateriformia</taxon>
        <taxon>Elateroidea</taxon>
        <taxon>Elateridae</taxon>
        <taxon>Agrypninae</taxon>
        <taxon>Pyrophorini</taxon>
        <taxon>Ignelater</taxon>
    </lineage>
</organism>
<evidence type="ECO:0000256" key="6">
    <source>
        <dbReference type="ARBA" id="ARBA00022989"/>
    </source>
</evidence>
<keyword evidence="8" id="KW-0675">Receptor</keyword>
<dbReference type="GO" id="GO:0004984">
    <property type="term" value="F:olfactory receptor activity"/>
    <property type="evidence" value="ECO:0007669"/>
    <property type="project" value="InterPro"/>
</dbReference>
<dbReference type="GO" id="GO:0005549">
    <property type="term" value="F:odorant binding"/>
    <property type="evidence" value="ECO:0007669"/>
    <property type="project" value="InterPro"/>
</dbReference>
<evidence type="ECO:0000256" key="9">
    <source>
        <dbReference type="ARBA" id="ARBA00023224"/>
    </source>
</evidence>
<keyword evidence="6" id="KW-1133">Transmembrane helix</keyword>
<evidence type="ECO:0000256" key="1">
    <source>
        <dbReference type="ARBA" id="ARBA00004651"/>
    </source>
</evidence>
<dbReference type="PANTHER" id="PTHR21137:SF35">
    <property type="entry name" value="ODORANT RECEPTOR 19A-RELATED"/>
    <property type="match status" value="1"/>
</dbReference>
<keyword evidence="9" id="KW-0807">Transducer</keyword>
<keyword evidence="4" id="KW-0812">Transmembrane</keyword>
<evidence type="ECO:0000256" key="3">
    <source>
        <dbReference type="ARBA" id="ARBA00022606"/>
    </source>
</evidence>
<evidence type="ECO:0000256" key="5">
    <source>
        <dbReference type="ARBA" id="ARBA00022725"/>
    </source>
</evidence>
<dbReference type="GO" id="GO:0007165">
    <property type="term" value="P:signal transduction"/>
    <property type="evidence" value="ECO:0007669"/>
    <property type="project" value="UniProtKB-KW"/>
</dbReference>
<dbReference type="EMBL" id="VTPC01000967">
    <property type="protein sequence ID" value="KAF2903621.1"/>
    <property type="molecule type" value="Genomic_DNA"/>
</dbReference>
<evidence type="ECO:0000256" key="4">
    <source>
        <dbReference type="ARBA" id="ARBA00022692"/>
    </source>
</evidence>
<keyword evidence="11" id="KW-1185">Reference proteome</keyword>
<dbReference type="AlphaFoldDB" id="A0A8K0DHX8"/>
<keyword evidence="2" id="KW-1003">Cell membrane</keyword>
<evidence type="ECO:0000256" key="8">
    <source>
        <dbReference type="ARBA" id="ARBA00023170"/>
    </source>
</evidence>
<reference evidence="10" key="1">
    <citation type="submission" date="2019-08" db="EMBL/GenBank/DDBJ databases">
        <title>The genome of the North American firefly Photinus pyralis.</title>
        <authorList>
            <consortium name="Photinus pyralis genome working group"/>
            <person name="Fallon T.R."/>
            <person name="Sander Lower S.E."/>
            <person name="Weng J.-K."/>
        </authorList>
    </citation>
    <scope>NUCLEOTIDE SEQUENCE</scope>
    <source>
        <strain evidence="10">TRF0915ILg1</strain>
        <tissue evidence="10">Whole body</tissue>
    </source>
</reference>
<dbReference type="Proteomes" id="UP000801492">
    <property type="component" value="Unassembled WGS sequence"/>
</dbReference>
<dbReference type="GO" id="GO:0005886">
    <property type="term" value="C:plasma membrane"/>
    <property type="evidence" value="ECO:0007669"/>
    <property type="project" value="UniProtKB-SubCell"/>
</dbReference>
<evidence type="ECO:0000256" key="2">
    <source>
        <dbReference type="ARBA" id="ARBA00022475"/>
    </source>
</evidence>
<comment type="subcellular location">
    <subcellularLocation>
        <location evidence="1">Cell membrane</location>
        <topology evidence="1">Multi-pass membrane protein</topology>
    </subcellularLocation>
</comment>
<keyword evidence="3" id="KW-0716">Sensory transduction</keyword>